<dbReference type="InterPro" id="IPR016215">
    <property type="entry name" value="NTA_MOA"/>
</dbReference>
<evidence type="ECO:0000256" key="4">
    <source>
        <dbReference type="ARBA" id="ARBA00023033"/>
    </source>
</evidence>
<feature type="binding site" evidence="6">
    <location>
        <position position="150"/>
    </location>
    <ligand>
        <name>FMN</name>
        <dbReference type="ChEBI" id="CHEBI:58210"/>
    </ligand>
</feature>
<keyword evidence="3" id="KW-0560">Oxidoreductase</keyword>
<dbReference type="InterPro" id="IPR011251">
    <property type="entry name" value="Luciferase-like_dom"/>
</dbReference>
<dbReference type="SUPFAM" id="SSF51679">
    <property type="entry name" value="Bacterial luciferase-like"/>
    <property type="match status" value="1"/>
</dbReference>
<organism evidence="8 9">
    <name type="scientific">Ectorhizobium quercum</name>
    <dbReference type="NCBI Taxonomy" id="2965071"/>
    <lineage>
        <taxon>Bacteria</taxon>
        <taxon>Pseudomonadati</taxon>
        <taxon>Pseudomonadota</taxon>
        <taxon>Alphaproteobacteria</taxon>
        <taxon>Hyphomicrobiales</taxon>
        <taxon>Rhizobiaceae</taxon>
        <taxon>Ectorhizobium</taxon>
    </lineage>
</organism>
<dbReference type="PANTHER" id="PTHR30011">
    <property type="entry name" value="ALKANESULFONATE MONOOXYGENASE-RELATED"/>
    <property type="match status" value="1"/>
</dbReference>
<keyword evidence="9" id="KW-1185">Reference proteome</keyword>
<dbReference type="GO" id="GO:0016705">
    <property type="term" value="F:oxidoreductase activity, acting on paired donors, with incorporation or reduction of molecular oxygen"/>
    <property type="evidence" value="ECO:0007669"/>
    <property type="project" value="InterPro"/>
</dbReference>
<comment type="similarity">
    <text evidence="5">Belongs to the NtaA/SnaA/DszA monooxygenase family.</text>
</comment>
<reference evidence="8" key="1">
    <citation type="submission" date="2022-07" db="EMBL/GenBank/DDBJ databases">
        <title>Ectorhizobium quercum gen.nov., sp. nov.</title>
        <authorList>
            <person name="Ma T."/>
            <person name="Li Y."/>
        </authorList>
    </citation>
    <scope>NUCLEOTIDE SEQUENCE</scope>
    <source>
        <strain evidence="8">BDR2-2</strain>
    </source>
</reference>
<dbReference type="GO" id="GO:0004497">
    <property type="term" value="F:monooxygenase activity"/>
    <property type="evidence" value="ECO:0007669"/>
    <property type="project" value="UniProtKB-KW"/>
</dbReference>
<evidence type="ECO:0000256" key="5">
    <source>
        <dbReference type="ARBA" id="ARBA00033748"/>
    </source>
</evidence>
<evidence type="ECO:0000313" key="8">
    <source>
        <dbReference type="EMBL" id="MCX8997933.1"/>
    </source>
</evidence>
<sequence length="443" mass="49701">MTKKKIVLSCLFQANGYHKGGWRTPEAEPGADTDIDHYIRTARRLEEGLFDLFFLADTPATRTENLDIWTKSPIYQNGLEPITVLTALAMSTTHIGLGGTMSTSFFEPFNIARQFAALDHISKGRVAWNVVTSANDYAARNFGLDRLPPHGERYEKAKECVEVVKAYWDTWEDDAFIFDKENAMQFDPKKYHVVDHEGKFFKVYGGLNVARSPQGHPVIIQAGASDAGKELAAETAEIVFGTGSGMQAAKAFYDDLKGRMAKFGRDTSQLNILSGFDAVIGDTEKEAEEKFEYLQSLVPPELSVMYLSMDLEAKLLDLPLDEPVPLDRIPRTSNNHTVYFNQIAELIREGRTLREIATTYRRGNRVMRGTAEQVADFMEQWVEAGCGDGFMMPMGYYPGNLDDYVDKVIPILQERGSYKTEYAGTTLRENLGLIRPKNRHAAG</sequence>
<feature type="binding site" evidence="6">
    <location>
        <position position="154"/>
    </location>
    <ligand>
        <name>FMN</name>
        <dbReference type="ChEBI" id="CHEBI:58210"/>
    </ligand>
</feature>
<dbReference type="Gene3D" id="3.20.20.30">
    <property type="entry name" value="Luciferase-like domain"/>
    <property type="match status" value="1"/>
</dbReference>
<feature type="binding site" evidence="6">
    <location>
        <position position="100"/>
    </location>
    <ligand>
        <name>FMN</name>
        <dbReference type="ChEBI" id="CHEBI:58210"/>
    </ligand>
</feature>
<dbReference type="Pfam" id="PF00296">
    <property type="entry name" value="Bac_luciferase"/>
    <property type="match status" value="1"/>
</dbReference>
<accession>A0AAE3MZG2</accession>
<dbReference type="RefSeq" id="WP_306411726.1">
    <property type="nucleotide sequence ID" value="NZ_JANFPI010000004.1"/>
</dbReference>
<dbReference type="Proteomes" id="UP001208771">
    <property type="component" value="Unassembled WGS sequence"/>
</dbReference>
<feature type="domain" description="Luciferase-like" evidence="7">
    <location>
        <begin position="27"/>
        <end position="385"/>
    </location>
</feature>
<dbReference type="NCBIfam" id="TIGR03860">
    <property type="entry name" value="FMN_nitrolo"/>
    <property type="match status" value="1"/>
</dbReference>
<comment type="caution">
    <text evidence="8">The sequence shown here is derived from an EMBL/GenBank/DDBJ whole genome shotgun (WGS) entry which is preliminary data.</text>
</comment>
<dbReference type="InterPro" id="IPR036661">
    <property type="entry name" value="Luciferase-like_sf"/>
</dbReference>
<gene>
    <name evidence="8" type="ORF">NOF55_12555</name>
</gene>
<dbReference type="CDD" id="cd01095">
    <property type="entry name" value="Nitrilotriacetate_monoxgenase"/>
    <property type="match status" value="1"/>
</dbReference>
<keyword evidence="1 6" id="KW-0285">Flavoprotein</keyword>
<keyword evidence="2 6" id="KW-0288">FMN</keyword>
<feature type="binding site" evidence="6">
    <location>
        <position position="225"/>
    </location>
    <ligand>
        <name>FMN</name>
        <dbReference type="ChEBI" id="CHEBI:58210"/>
    </ligand>
</feature>
<dbReference type="InterPro" id="IPR051260">
    <property type="entry name" value="Diverse_substr_monoxygenases"/>
</dbReference>
<evidence type="ECO:0000256" key="6">
    <source>
        <dbReference type="PIRSR" id="PIRSR000337-1"/>
    </source>
</evidence>
<feature type="binding site" evidence="6">
    <location>
        <position position="57"/>
    </location>
    <ligand>
        <name>FMN</name>
        <dbReference type="ChEBI" id="CHEBI:58210"/>
    </ligand>
</feature>
<dbReference type="EMBL" id="JANFPI010000004">
    <property type="protein sequence ID" value="MCX8997933.1"/>
    <property type="molecule type" value="Genomic_DNA"/>
</dbReference>
<evidence type="ECO:0000313" key="9">
    <source>
        <dbReference type="Proteomes" id="UP001208771"/>
    </source>
</evidence>
<evidence type="ECO:0000256" key="3">
    <source>
        <dbReference type="ARBA" id="ARBA00023002"/>
    </source>
</evidence>
<proteinExistence type="inferred from homology"/>
<dbReference type="PIRSF" id="PIRSF000337">
    <property type="entry name" value="NTA_MOA"/>
    <property type="match status" value="1"/>
</dbReference>
<evidence type="ECO:0000256" key="2">
    <source>
        <dbReference type="ARBA" id="ARBA00022643"/>
    </source>
</evidence>
<dbReference type="AlphaFoldDB" id="A0AAE3MZG2"/>
<dbReference type="PANTHER" id="PTHR30011:SF16">
    <property type="entry name" value="C2H2 FINGER DOMAIN TRANSCRIPTION FACTOR (EUROFUNG)-RELATED"/>
    <property type="match status" value="1"/>
</dbReference>
<evidence type="ECO:0000259" key="7">
    <source>
        <dbReference type="Pfam" id="PF00296"/>
    </source>
</evidence>
<keyword evidence="4" id="KW-0503">Monooxygenase</keyword>
<evidence type="ECO:0000256" key="1">
    <source>
        <dbReference type="ARBA" id="ARBA00022630"/>
    </source>
</evidence>
<name>A0AAE3MZG2_9HYPH</name>
<protein>
    <submittedName>
        <fullName evidence="8">LLM class flavin-dependent oxidoreductase</fullName>
    </submittedName>
</protein>